<accession>A0A212KXE6</accession>
<protein>
    <submittedName>
        <fullName evidence="1">Uncharacterized protein</fullName>
    </submittedName>
</protein>
<sequence>MAKIYFEKRQPVKPEVCNKGPYVATYIIAVGGKRLPVRATHHDLLDMLPGILSEGGRISQVCRQEKRA</sequence>
<organism evidence="1">
    <name type="scientific">uncultured Desulfovibrio sp</name>
    <dbReference type="NCBI Taxonomy" id="167968"/>
    <lineage>
        <taxon>Bacteria</taxon>
        <taxon>Pseudomonadati</taxon>
        <taxon>Thermodesulfobacteriota</taxon>
        <taxon>Desulfovibrionia</taxon>
        <taxon>Desulfovibrionales</taxon>
        <taxon>Desulfovibrionaceae</taxon>
        <taxon>Desulfovibrio</taxon>
        <taxon>environmental samples</taxon>
    </lineage>
</organism>
<reference evidence="1" key="1">
    <citation type="submission" date="2016-08" db="EMBL/GenBank/DDBJ databases">
        <authorList>
            <person name="Seilhamer J.J."/>
        </authorList>
    </citation>
    <scope>NUCLEOTIDE SEQUENCE</scope>
    <source>
        <strain evidence="1">86-1</strain>
    </source>
</reference>
<proteinExistence type="predicted"/>
<gene>
    <name evidence="1" type="ORF">KL86DES1_10094</name>
</gene>
<dbReference type="AlphaFoldDB" id="A0A212KXE6"/>
<dbReference type="EMBL" id="FMJC01000001">
    <property type="protein sequence ID" value="SCM69971.1"/>
    <property type="molecule type" value="Genomic_DNA"/>
</dbReference>
<evidence type="ECO:0000313" key="1">
    <source>
        <dbReference type="EMBL" id="SCM69971.1"/>
    </source>
</evidence>
<name>A0A212KXE6_9BACT</name>
<dbReference type="RefSeq" id="WP_179981508.1">
    <property type="nucleotide sequence ID" value="NZ_LT608333.1"/>
</dbReference>